<evidence type="ECO:0000256" key="2">
    <source>
        <dbReference type="ARBA" id="ARBA00022729"/>
    </source>
</evidence>
<evidence type="ECO:0000313" key="5">
    <source>
        <dbReference type="EMBL" id="MUG70059.1"/>
    </source>
</evidence>
<dbReference type="Gene3D" id="3.40.50.2300">
    <property type="match status" value="2"/>
</dbReference>
<dbReference type="Pfam" id="PF13458">
    <property type="entry name" value="Peripla_BP_6"/>
    <property type="match status" value="1"/>
</dbReference>
<dbReference type="SUPFAM" id="SSF53822">
    <property type="entry name" value="Periplasmic binding protein-like I"/>
    <property type="match status" value="1"/>
</dbReference>
<organism evidence="5 6">
    <name type="scientific">Paenibacillus validus</name>
    <dbReference type="NCBI Taxonomy" id="44253"/>
    <lineage>
        <taxon>Bacteria</taxon>
        <taxon>Bacillati</taxon>
        <taxon>Bacillota</taxon>
        <taxon>Bacilli</taxon>
        <taxon>Bacillales</taxon>
        <taxon>Paenibacillaceae</taxon>
        <taxon>Paenibacillus</taxon>
    </lineage>
</organism>
<accession>A0A7X3CSK0</accession>
<evidence type="ECO:0000256" key="3">
    <source>
        <dbReference type="SAM" id="SignalP"/>
    </source>
</evidence>
<evidence type="ECO:0000259" key="4">
    <source>
        <dbReference type="Pfam" id="PF13458"/>
    </source>
</evidence>
<protein>
    <submittedName>
        <fullName evidence="5">ABC transporter substrate-binding protein</fullName>
    </submittedName>
</protein>
<dbReference type="PANTHER" id="PTHR47235:SF1">
    <property type="entry name" value="BLR6548 PROTEIN"/>
    <property type="match status" value="1"/>
</dbReference>
<dbReference type="CDD" id="cd06343">
    <property type="entry name" value="PBP1_ABC_ligand_binding-like"/>
    <property type="match status" value="1"/>
</dbReference>
<evidence type="ECO:0000313" key="6">
    <source>
        <dbReference type="Proteomes" id="UP000450917"/>
    </source>
</evidence>
<comment type="similarity">
    <text evidence="1">Belongs to the leucine-binding protein family.</text>
</comment>
<reference evidence="5 6" key="1">
    <citation type="submission" date="2019-11" db="EMBL/GenBank/DDBJ databases">
        <title>Draft genome sequences of five Paenibacillus species of dairy origin.</title>
        <authorList>
            <person name="Olajide A.M."/>
            <person name="Chen S."/>
            <person name="Lapointe G."/>
        </authorList>
    </citation>
    <scope>NUCLEOTIDE SEQUENCE [LARGE SCALE GENOMIC DNA]</scope>
    <source>
        <strain evidence="5 6">2CS3</strain>
    </source>
</reference>
<dbReference type="AlphaFoldDB" id="A0A7X3CSK0"/>
<feature type="domain" description="Leucine-binding protein" evidence="4">
    <location>
        <begin position="55"/>
        <end position="403"/>
    </location>
</feature>
<name>A0A7X3CSK0_9BACL</name>
<keyword evidence="6" id="KW-1185">Reference proteome</keyword>
<dbReference type="RefSeq" id="WP_127606563.1">
    <property type="nucleotide sequence ID" value="NZ_JARTHJ010000105.1"/>
</dbReference>
<dbReference type="Proteomes" id="UP000450917">
    <property type="component" value="Unassembled WGS sequence"/>
</dbReference>
<sequence length="425" mass="46162">MKKNTLSKLLAVGLAAVLTLTACSGGSPAGGSSKSGGPQSGGTAQLAQGVSEKEILVGHLAPQSGVSAVYDLIRQGIQAYFNYTNEQGGVHGRKLKLIAYDDGYQPAKTVQLVKRLVEEDKVFALLGSACTPCNAAAQPYLTEKGTPVIMVSTGAKRFVDPPVKNYFGSSFLNYRVETKVFMDYTVNKLGKKRIAIVYQNDDFGKENLEASHEAVKNYPGVEILGEIPFVVSDPDMSSQAQKIKQLNPEAIIMFGPPNPVANFKKELHKYGIKDTPFIVSSIGANDLNLFKLAGSDVWAGTISSAVIPMPDAVDDPGMKLYVERFSKDFPGSSYHGFAQWGWSAAQVMVEGLKRTGPDITYDKFFDAMHTFDNWKGSMYSGVTFAPDNHYGLTSMFITQAVDGKIIPISKTINFNPKTNEITYEK</sequence>
<keyword evidence="2 3" id="KW-0732">Signal</keyword>
<comment type="caution">
    <text evidence="5">The sequence shown here is derived from an EMBL/GenBank/DDBJ whole genome shotgun (WGS) entry which is preliminary data.</text>
</comment>
<feature type="signal peptide" evidence="3">
    <location>
        <begin position="1"/>
        <end position="29"/>
    </location>
</feature>
<feature type="chain" id="PRO_5039217948" evidence="3">
    <location>
        <begin position="30"/>
        <end position="425"/>
    </location>
</feature>
<dbReference type="EMBL" id="WNZX01000003">
    <property type="protein sequence ID" value="MUG70059.1"/>
    <property type="molecule type" value="Genomic_DNA"/>
</dbReference>
<evidence type="ECO:0000256" key="1">
    <source>
        <dbReference type="ARBA" id="ARBA00010062"/>
    </source>
</evidence>
<proteinExistence type="inferred from homology"/>
<dbReference type="PANTHER" id="PTHR47235">
    <property type="entry name" value="BLR6548 PROTEIN"/>
    <property type="match status" value="1"/>
</dbReference>
<dbReference type="PROSITE" id="PS51257">
    <property type="entry name" value="PROKAR_LIPOPROTEIN"/>
    <property type="match status" value="1"/>
</dbReference>
<gene>
    <name evidence="5" type="ORF">GNP93_05135</name>
</gene>
<dbReference type="InterPro" id="IPR028081">
    <property type="entry name" value="Leu-bd"/>
</dbReference>
<dbReference type="InterPro" id="IPR028082">
    <property type="entry name" value="Peripla_BP_I"/>
</dbReference>